<dbReference type="Proteomes" id="UP000176609">
    <property type="component" value="Unassembled WGS sequence"/>
</dbReference>
<comment type="caution">
    <text evidence="1">The sequence shown here is derived from an EMBL/GenBank/DDBJ whole genome shotgun (WGS) entry which is preliminary data.</text>
</comment>
<accession>A0A1F6AP27</accession>
<dbReference type="SUPFAM" id="SSF47598">
    <property type="entry name" value="Ribbon-helix-helix"/>
    <property type="match status" value="1"/>
</dbReference>
<evidence type="ECO:0000313" key="2">
    <source>
        <dbReference type="Proteomes" id="UP000176609"/>
    </source>
</evidence>
<dbReference type="AlphaFoldDB" id="A0A1F6AP27"/>
<reference evidence="1 2" key="1">
    <citation type="journal article" date="2016" name="Nat. Commun.">
        <title>Thousands of microbial genomes shed light on interconnected biogeochemical processes in an aquifer system.</title>
        <authorList>
            <person name="Anantharaman K."/>
            <person name="Brown C.T."/>
            <person name="Hug L.A."/>
            <person name="Sharon I."/>
            <person name="Castelle C.J."/>
            <person name="Probst A.J."/>
            <person name="Thomas B.C."/>
            <person name="Singh A."/>
            <person name="Wilkins M.J."/>
            <person name="Karaoz U."/>
            <person name="Brodie E.L."/>
            <person name="Williams K.H."/>
            <person name="Hubbard S.S."/>
            <person name="Banfield J.F."/>
        </authorList>
    </citation>
    <scope>NUCLEOTIDE SEQUENCE [LARGE SCALE GENOMIC DNA]</scope>
</reference>
<evidence type="ECO:0000313" key="1">
    <source>
        <dbReference type="EMBL" id="OGG26445.1"/>
    </source>
</evidence>
<protein>
    <submittedName>
        <fullName evidence="1">Uncharacterized protein</fullName>
    </submittedName>
</protein>
<sequence>MLNTKYTRTTITLPEELLFEIKKRALIEKKTIKDIVNEGLNSYVGKKTEITPPITISSFIGAWGKGESGSKFLKRIRYGKEEKAREKYLAKLWKKSF</sequence>
<proteinExistence type="predicted"/>
<dbReference type="GO" id="GO:0006355">
    <property type="term" value="P:regulation of DNA-templated transcription"/>
    <property type="evidence" value="ECO:0007669"/>
    <property type="project" value="InterPro"/>
</dbReference>
<dbReference type="EMBL" id="MFJR01000009">
    <property type="protein sequence ID" value="OGG26445.1"/>
    <property type="molecule type" value="Genomic_DNA"/>
</dbReference>
<gene>
    <name evidence="1" type="ORF">A2960_06225</name>
</gene>
<name>A0A1F6AP27_9BACT</name>
<dbReference type="InterPro" id="IPR010985">
    <property type="entry name" value="Ribbon_hlx_hlx"/>
</dbReference>
<organism evidence="1 2">
    <name type="scientific">Candidatus Gottesmanbacteria bacterium RIFCSPLOWO2_01_FULL_39_12b</name>
    <dbReference type="NCBI Taxonomy" id="1798388"/>
    <lineage>
        <taxon>Bacteria</taxon>
        <taxon>Candidatus Gottesmaniibacteriota</taxon>
    </lineage>
</organism>